<comment type="caution">
    <text evidence="11">The sequence shown here is derived from an EMBL/GenBank/DDBJ whole genome shotgun (WGS) entry which is preliminary data.</text>
</comment>
<dbReference type="SMART" id="SM00388">
    <property type="entry name" value="HisKA"/>
    <property type="match status" value="1"/>
</dbReference>
<evidence type="ECO:0000256" key="3">
    <source>
        <dbReference type="ARBA" id="ARBA00022553"/>
    </source>
</evidence>
<dbReference type="STRING" id="580166.AUP43_06945"/>
<dbReference type="Proteomes" id="UP000076400">
    <property type="component" value="Unassembled WGS sequence"/>
</dbReference>
<dbReference type="EC" id="2.7.13.3" evidence="2"/>
<keyword evidence="5" id="KW-0547">Nucleotide-binding</keyword>
<evidence type="ECO:0000313" key="11">
    <source>
        <dbReference type="EMBL" id="KZD09678.1"/>
    </source>
</evidence>
<evidence type="ECO:0000256" key="1">
    <source>
        <dbReference type="ARBA" id="ARBA00000085"/>
    </source>
</evidence>
<dbReference type="GO" id="GO:0007234">
    <property type="term" value="P:osmosensory signaling via phosphorelay pathway"/>
    <property type="evidence" value="ECO:0007669"/>
    <property type="project" value="TreeGrafter"/>
</dbReference>
<evidence type="ECO:0000256" key="4">
    <source>
        <dbReference type="ARBA" id="ARBA00022679"/>
    </source>
</evidence>
<keyword evidence="9" id="KW-0812">Transmembrane</keyword>
<feature type="transmembrane region" description="Helical" evidence="9">
    <location>
        <begin position="37"/>
        <end position="54"/>
    </location>
</feature>
<evidence type="ECO:0000256" key="8">
    <source>
        <dbReference type="ARBA" id="ARBA00023012"/>
    </source>
</evidence>
<feature type="transmembrane region" description="Helical" evidence="9">
    <location>
        <begin position="151"/>
        <end position="170"/>
    </location>
</feature>
<feature type="transmembrane region" description="Helical" evidence="9">
    <location>
        <begin position="190"/>
        <end position="212"/>
    </location>
</feature>
<dbReference type="Gene3D" id="3.30.565.10">
    <property type="entry name" value="Histidine kinase-like ATPase, C-terminal domain"/>
    <property type="match status" value="1"/>
</dbReference>
<accession>A0A154W814</accession>
<dbReference type="CDD" id="cd00075">
    <property type="entry name" value="HATPase"/>
    <property type="match status" value="1"/>
</dbReference>
<keyword evidence="8" id="KW-0902">Two-component regulatory system</keyword>
<keyword evidence="9" id="KW-1133">Transmembrane helix</keyword>
<dbReference type="InterPro" id="IPR036890">
    <property type="entry name" value="HATPase_C_sf"/>
</dbReference>
<evidence type="ECO:0000256" key="7">
    <source>
        <dbReference type="ARBA" id="ARBA00022840"/>
    </source>
</evidence>
<dbReference type="SUPFAM" id="SSF47384">
    <property type="entry name" value="Homodimeric domain of signal transducing histidine kinase"/>
    <property type="match status" value="1"/>
</dbReference>
<dbReference type="InterPro" id="IPR004358">
    <property type="entry name" value="Sig_transdc_His_kin-like_C"/>
</dbReference>
<proteinExistence type="predicted"/>
<dbReference type="InterPro" id="IPR003594">
    <property type="entry name" value="HATPase_dom"/>
</dbReference>
<dbReference type="CDD" id="cd00082">
    <property type="entry name" value="HisKA"/>
    <property type="match status" value="1"/>
</dbReference>
<dbReference type="GO" id="GO:0000156">
    <property type="term" value="F:phosphorelay response regulator activity"/>
    <property type="evidence" value="ECO:0007669"/>
    <property type="project" value="TreeGrafter"/>
</dbReference>
<dbReference type="InterPro" id="IPR036097">
    <property type="entry name" value="HisK_dim/P_sf"/>
</dbReference>
<gene>
    <name evidence="11" type="ORF">AUP43_06945</name>
</gene>
<evidence type="ECO:0000256" key="5">
    <source>
        <dbReference type="ARBA" id="ARBA00022741"/>
    </source>
</evidence>
<comment type="catalytic activity">
    <reaction evidence="1">
        <text>ATP + protein L-histidine = ADP + protein N-phospho-L-histidine.</text>
        <dbReference type="EC" id="2.7.13.3"/>
    </reaction>
</comment>
<feature type="transmembrane region" description="Helical" evidence="9">
    <location>
        <begin position="119"/>
        <end position="139"/>
    </location>
</feature>
<dbReference type="PROSITE" id="PS50109">
    <property type="entry name" value="HIS_KIN"/>
    <property type="match status" value="1"/>
</dbReference>
<keyword evidence="9" id="KW-0472">Membrane</keyword>
<evidence type="ECO:0000256" key="9">
    <source>
        <dbReference type="SAM" id="Phobius"/>
    </source>
</evidence>
<dbReference type="GO" id="GO:0030295">
    <property type="term" value="F:protein kinase activator activity"/>
    <property type="evidence" value="ECO:0007669"/>
    <property type="project" value="TreeGrafter"/>
</dbReference>
<keyword evidence="12" id="KW-1185">Reference proteome</keyword>
<dbReference type="InterPro" id="IPR005467">
    <property type="entry name" value="His_kinase_dom"/>
</dbReference>
<dbReference type="GO" id="GO:0005524">
    <property type="term" value="F:ATP binding"/>
    <property type="evidence" value="ECO:0007669"/>
    <property type="project" value="UniProtKB-KW"/>
</dbReference>
<feature type="transmembrane region" description="Helical" evidence="9">
    <location>
        <begin position="92"/>
        <end position="113"/>
    </location>
</feature>
<dbReference type="AlphaFoldDB" id="A0A154W814"/>
<dbReference type="FunFam" id="3.30.565.10:FF:000006">
    <property type="entry name" value="Sensor histidine kinase WalK"/>
    <property type="match status" value="1"/>
</dbReference>
<keyword evidence="6" id="KW-0418">Kinase</keyword>
<keyword evidence="3" id="KW-0597">Phosphoprotein</keyword>
<dbReference type="GO" id="GO:0000155">
    <property type="term" value="F:phosphorelay sensor kinase activity"/>
    <property type="evidence" value="ECO:0007669"/>
    <property type="project" value="InterPro"/>
</dbReference>
<dbReference type="RefSeq" id="WP_067554656.1">
    <property type="nucleotide sequence ID" value="NZ_LPXN01000096.1"/>
</dbReference>
<feature type="domain" description="Histidine kinase" evidence="10">
    <location>
        <begin position="259"/>
        <end position="472"/>
    </location>
</feature>
<dbReference type="Pfam" id="PF00512">
    <property type="entry name" value="HisKA"/>
    <property type="match status" value="1"/>
</dbReference>
<evidence type="ECO:0000256" key="6">
    <source>
        <dbReference type="ARBA" id="ARBA00022777"/>
    </source>
</evidence>
<dbReference type="PRINTS" id="PR00344">
    <property type="entry name" value="BCTRLSENSOR"/>
</dbReference>
<dbReference type="EMBL" id="LPXN01000096">
    <property type="protein sequence ID" value="KZD09678.1"/>
    <property type="molecule type" value="Genomic_DNA"/>
</dbReference>
<dbReference type="PANTHER" id="PTHR42878:SF7">
    <property type="entry name" value="SENSOR HISTIDINE KINASE GLRK"/>
    <property type="match status" value="1"/>
</dbReference>
<reference evidence="11 12" key="1">
    <citation type="submission" date="2015-12" db="EMBL/GenBank/DDBJ databases">
        <title>Genome sequence of Oceanibaculum pacificum MCCC 1A02656.</title>
        <authorList>
            <person name="Lu L."/>
            <person name="Lai Q."/>
            <person name="Shao Z."/>
            <person name="Qian P."/>
        </authorList>
    </citation>
    <scope>NUCLEOTIDE SEQUENCE [LARGE SCALE GENOMIC DNA]</scope>
    <source>
        <strain evidence="11 12">MCCC 1A02656</strain>
    </source>
</reference>
<dbReference type="SMART" id="SM00387">
    <property type="entry name" value="HATPase_c"/>
    <property type="match status" value="1"/>
</dbReference>
<dbReference type="PANTHER" id="PTHR42878">
    <property type="entry name" value="TWO-COMPONENT HISTIDINE KINASE"/>
    <property type="match status" value="1"/>
</dbReference>
<dbReference type="InterPro" id="IPR050351">
    <property type="entry name" value="BphY/WalK/GraS-like"/>
</dbReference>
<keyword evidence="7" id="KW-0067">ATP-binding</keyword>
<dbReference type="Pfam" id="PF02518">
    <property type="entry name" value="HATPase_c"/>
    <property type="match status" value="1"/>
</dbReference>
<dbReference type="InterPro" id="IPR003661">
    <property type="entry name" value="HisK_dim/P_dom"/>
</dbReference>
<evidence type="ECO:0000313" key="12">
    <source>
        <dbReference type="Proteomes" id="UP000076400"/>
    </source>
</evidence>
<keyword evidence="4" id="KW-0808">Transferase</keyword>
<dbReference type="Gene3D" id="1.10.287.130">
    <property type="match status" value="1"/>
</dbReference>
<sequence length="475" mass="52849">MLDVRTLLIVICITSFLLGIGWFVIWSAQRKLRGLRTFGVTLIMFSIGIALMSLRDIIDPFYSVILANFLINLGHVWIADGIARFLNQPRRWWVGGAAILITVTFWPLATYLAPENVGIRVAMAGLLLGSLFGVMALCFWRDRSLPRPLRWSMMALLSGHGAFLAVRGLLALFQDPTSDMVADENMLHGLFFLETLISMIFIFVGLVAMVAARLTADIQDKNRALTLEVDQRRALQEDLSASFAKERMLRQEQQYFLHMVSHEFRTPLAVIDRAAEMIGMLLSAPGAPVLTRIAAIRDAVRRLVILIDTFLSMERLDEGALRLEPLDMPAMIDEVRRHFAEHDAMARIVLHHQPDAVTTIEGDRTMLHTVLVNLVDNALKYSPAEEPVTLSLSTVGDRVTLRVEDNGIGIPRREVASVGTRFFRASNARAISGTGLGLYTARRLAETHGGQLSVDSDIGQGTRITLSLPKQQKAV</sequence>
<evidence type="ECO:0000256" key="2">
    <source>
        <dbReference type="ARBA" id="ARBA00012438"/>
    </source>
</evidence>
<protein>
    <recommendedName>
        <fullName evidence="2">histidine kinase</fullName>
        <ecNumber evidence="2">2.7.13.3</ecNumber>
    </recommendedName>
</protein>
<name>A0A154W814_9PROT</name>
<organism evidence="11 12">
    <name type="scientific">Oceanibaculum pacificum</name>
    <dbReference type="NCBI Taxonomy" id="580166"/>
    <lineage>
        <taxon>Bacteria</taxon>
        <taxon>Pseudomonadati</taxon>
        <taxon>Pseudomonadota</taxon>
        <taxon>Alphaproteobacteria</taxon>
        <taxon>Rhodospirillales</taxon>
        <taxon>Oceanibaculaceae</taxon>
        <taxon>Oceanibaculum</taxon>
    </lineage>
</organism>
<feature type="transmembrane region" description="Helical" evidence="9">
    <location>
        <begin position="6"/>
        <end position="25"/>
    </location>
</feature>
<evidence type="ECO:0000259" key="10">
    <source>
        <dbReference type="PROSITE" id="PS50109"/>
    </source>
</evidence>
<dbReference type="SUPFAM" id="SSF55874">
    <property type="entry name" value="ATPase domain of HSP90 chaperone/DNA topoisomerase II/histidine kinase"/>
    <property type="match status" value="1"/>
</dbReference>
<feature type="transmembrane region" description="Helical" evidence="9">
    <location>
        <begin position="60"/>
        <end position="80"/>
    </location>
</feature>
<dbReference type="OrthoDB" id="9806130at2"/>